<organism evidence="1 2">
    <name type="scientific">Eisenbergiella massiliensis</name>
    <dbReference type="NCBI Taxonomy" id="1720294"/>
    <lineage>
        <taxon>Bacteria</taxon>
        <taxon>Bacillati</taxon>
        <taxon>Bacillota</taxon>
        <taxon>Clostridia</taxon>
        <taxon>Lachnospirales</taxon>
        <taxon>Lachnospiraceae</taxon>
        <taxon>Eisenbergiella</taxon>
    </lineage>
</organism>
<evidence type="ECO:0000313" key="1">
    <source>
        <dbReference type="EMBL" id="RGE67997.1"/>
    </source>
</evidence>
<gene>
    <name evidence="1" type="ORF">DWY69_20345</name>
</gene>
<dbReference type="Gene3D" id="2.60.40.3630">
    <property type="match status" value="1"/>
</dbReference>
<accession>A0A3E3ILQ0</accession>
<dbReference type="RefSeq" id="WP_025490164.1">
    <property type="nucleotide sequence ID" value="NZ_JBKVAZ010000013.1"/>
</dbReference>
<comment type="caution">
    <text evidence="1">The sequence shown here is derived from an EMBL/GenBank/DDBJ whole genome shotgun (WGS) entry which is preliminary data.</text>
</comment>
<dbReference type="Proteomes" id="UP000261166">
    <property type="component" value="Unassembled WGS sequence"/>
</dbReference>
<evidence type="ECO:0008006" key="3">
    <source>
        <dbReference type="Google" id="ProtNLM"/>
    </source>
</evidence>
<reference evidence="1 2" key="1">
    <citation type="submission" date="2018-08" db="EMBL/GenBank/DDBJ databases">
        <title>A genome reference for cultivated species of the human gut microbiota.</title>
        <authorList>
            <person name="Zou Y."/>
            <person name="Xue W."/>
            <person name="Luo G."/>
        </authorList>
    </citation>
    <scope>NUCLEOTIDE SEQUENCE [LARGE SCALE GENOMIC DNA]</scope>
    <source>
        <strain evidence="1 2">AF26-4BH</strain>
    </source>
</reference>
<name>A0A3E3ILQ0_9FIRM</name>
<dbReference type="AlphaFoldDB" id="A0A3E3ILQ0"/>
<dbReference type="EMBL" id="QVLU01000021">
    <property type="protein sequence ID" value="RGE67997.1"/>
    <property type="molecule type" value="Genomic_DNA"/>
</dbReference>
<protein>
    <recommendedName>
        <fullName evidence="3">Bacterial Ig-like domain-containing protein</fullName>
    </recommendedName>
</protein>
<sequence>MLVDAPFLDIKPPEIYTTNGNSVVDNKVQINSDRLFKVYYTTIPYADPQENGELYVEPIDLTSSLTVSSRASFLFDLFWSDTTSVDLVVGEDSIRFDESESLGSSISAISVVLNKSSYFSATFVSKKDLIVSGTTIGGEEVIITDYIFEPFELVEGLNTIEVRYLNLYSSIKVNVIPAKLMSMTAEYIGDEKHVDDEFTQSEFKVEGLFENGTSKEITGFEIELITFTESGTHDITVSYENHTASVMVEILPKEYLFGLASEMHTPTGSYVPKVYTEAWT</sequence>
<proteinExistence type="predicted"/>
<evidence type="ECO:0000313" key="2">
    <source>
        <dbReference type="Proteomes" id="UP000261166"/>
    </source>
</evidence>